<dbReference type="PROSITE" id="PS00373">
    <property type="entry name" value="GART"/>
    <property type="match status" value="1"/>
</dbReference>
<dbReference type="InterPro" id="IPR002376">
    <property type="entry name" value="Formyl_transf_N"/>
</dbReference>
<reference evidence="12" key="1">
    <citation type="submission" date="2018-05" db="EMBL/GenBank/DDBJ databases">
        <authorList>
            <person name="Li Y."/>
        </authorList>
    </citation>
    <scope>NUCLEOTIDE SEQUENCE [LARGE SCALE GENOMIC DNA]</scope>
    <source>
        <strain evidence="12">3d-2-2</strain>
    </source>
</reference>
<feature type="domain" description="Formyl transferase N-terminal" evidence="9">
    <location>
        <begin position="1"/>
        <end position="188"/>
    </location>
</feature>
<evidence type="ECO:0000256" key="5">
    <source>
        <dbReference type="ARBA" id="ARBA00022679"/>
    </source>
</evidence>
<dbReference type="AlphaFoldDB" id="A0A2V1K121"/>
<evidence type="ECO:0000256" key="7">
    <source>
        <dbReference type="ARBA" id="ARBA00048558"/>
    </source>
</evidence>
<dbReference type="Proteomes" id="UP000245212">
    <property type="component" value="Unassembled WGS sequence"/>
</dbReference>
<comment type="function">
    <text evidence="1 8">Attaches a formyl group to the free amino group of methionyl-tRNA(fMet). The formyl group appears to play a dual role in the initiator identity of N-formylmethionyl-tRNA by promoting its recognition by IF2 and preventing the misappropriation of this tRNA by the elongation apparatus.</text>
</comment>
<dbReference type="Pfam" id="PF00551">
    <property type="entry name" value="Formyl_trans_N"/>
    <property type="match status" value="1"/>
</dbReference>
<dbReference type="Gene3D" id="3.10.25.10">
    <property type="entry name" value="Formyl transferase, C-terminal domain"/>
    <property type="match status" value="1"/>
</dbReference>
<dbReference type="InterPro" id="IPR036477">
    <property type="entry name" value="Formyl_transf_N_sf"/>
</dbReference>
<evidence type="ECO:0000259" key="10">
    <source>
        <dbReference type="Pfam" id="PF02911"/>
    </source>
</evidence>
<dbReference type="GO" id="GO:0005829">
    <property type="term" value="C:cytosol"/>
    <property type="evidence" value="ECO:0007669"/>
    <property type="project" value="TreeGrafter"/>
</dbReference>
<dbReference type="PANTHER" id="PTHR11138:SF5">
    <property type="entry name" value="METHIONYL-TRNA FORMYLTRANSFERASE, MITOCHONDRIAL"/>
    <property type="match status" value="1"/>
</dbReference>
<evidence type="ECO:0000259" key="9">
    <source>
        <dbReference type="Pfam" id="PF00551"/>
    </source>
</evidence>
<evidence type="ECO:0000256" key="4">
    <source>
        <dbReference type="ARBA" id="ARBA00016014"/>
    </source>
</evidence>
<dbReference type="SUPFAM" id="SSF53328">
    <property type="entry name" value="Formyltransferase"/>
    <property type="match status" value="1"/>
</dbReference>
<dbReference type="GO" id="GO:0004479">
    <property type="term" value="F:methionyl-tRNA formyltransferase activity"/>
    <property type="evidence" value="ECO:0007669"/>
    <property type="project" value="UniProtKB-UniRule"/>
</dbReference>
<dbReference type="InterPro" id="IPR005793">
    <property type="entry name" value="Formyl_trans_C"/>
</dbReference>
<sequence length="311" mass="32918">MRIVFAGTPEFARVALEALRAAGHEIVLVMTQPDRPAGRGMKLTPSPVKQAALDAGIPVAQPRSLKLDGRWPEEAQAARSELERLQPDIMVVAAYGLILPAWTLALPRLGCLNIHASLLPRWRGAAPIQRAIEAGDAETGVTIMQMDEGLDTGDMLLEQRTFIGPAQTAAELHDVLAELGGAAIVEALALHGELVARPQPEAGVTYAAKLDKAEAALDLSLPAEILARRIRAFNPVPGATLSLAGVEQPVKVWQACALAQLTSESAGQVLAVSPQGIDIATGDGVLRILELQKAGGKRQPVAAFIQGWQRP</sequence>
<dbReference type="NCBIfam" id="TIGR00460">
    <property type="entry name" value="fmt"/>
    <property type="match status" value="1"/>
</dbReference>
<dbReference type="InterPro" id="IPR001555">
    <property type="entry name" value="GART_AS"/>
</dbReference>
<dbReference type="Gene3D" id="3.40.50.170">
    <property type="entry name" value="Formyl transferase, N-terminal domain"/>
    <property type="match status" value="1"/>
</dbReference>
<keyword evidence="5 8" id="KW-0808">Transferase</keyword>
<feature type="binding site" evidence="8">
    <location>
        <begin position="117"/>
        <end position="120"/>
    </location>
    <ligand>
        <name>(6S)-5,6,7,8-tetrahydrofolate</name>
        <dbReference type="ChEBI" id="CHEBI:57453"/>
    </ligand>
</feature>
<feature type="domain" description="Formyl transferase C-terminal" evidence="10">
    <location>
        <begin position="209"/>
        <end position="307"/>
    </location>
</feature>
<dbReference type="InterPro" id="IPR011034">
    <property type="entry name" value="Formyl_transferase-like_C_sf"/>
</dbReference>
<dbReference type="SUPFAM" id="SSF50486">
    <property type="entry name" value="FMT C-terminal domain-like"/>
    <property type="match status" value="1"/>
</dbReference>
<comment type="similarity">
    <text evidence="2 8">Belongs to the Fmt family.</text>
</comment>
<dbReference type="InterPro" id="IPR044135">
    <property type="entry name" value="Met-tRNA-FMT_C"/>
</dbReference>
<dbReference type="HAMAP" id="MF_00182">
    <property type="entry name" value="Formyl_trans"/>
    <property type="match status" value="1"/>
</dbReference>
<keyword evidence="12" id="KW-1185">Reference proteome</keyword>
<dbReference type="EMBL" id="QETA01000002">
    <property type="protein sequence ID" value="PWF23841.1"/>
    <property type="molecule type" value="Genomic_DNA"/>
</dbReference>
<protein>
    <recommendedName>
        <fullName evidence="4 8">Methionyl-tRNA formyltransferase</fullName>
        <ecNumber evidence="3 8">2.1.2.9</ecNumber>
    </recommendedName>
</protein>
<evidence type="ECO:0000256" key="6">
    <source>
        <dbReference type="ARBA" id="ARBA00022917"/>
    </source>
</evidence>
<keyword evidence="6 8" id="KW-0648">Protein biosynthesis</keyword>
<dbReference type="RefSeq" id="WP_109061119.1">
    <property type="nucleotide sequence ID" value="NZ_QETA01000002.1"/>
</dbReference>
<dbReference type="CDD" id="cd08646">
    <property type="entry name" value="FMT_core_Met-tRNA-FMT_N"/>
    <property type="match status" value="1"/>
</dbReference>
<evidence type="ECO:0000256" key="8">
    <source>
        <dbReference type="HAMAP-Rule" id="MF_00182"/>
    </source>
</evidence>
<evidence type="ECO:0000256" key="1">
    <source>
        <dbReference type="ARBA" id="ARBA00002606"/>
    </source>
</evidence>
<dbReference type="Pfam" id="PF02911">
    <property type="entry name" value="Formyl_trans_C"/>
    <property type="match status" value="1"/>
</dbReference>
<dbReference type="EC" id="2.1.2.9" evidence="3 8"/>
<comment type="catalytic activity">
    <reaction evidence="7 8">
        <text>L-methionyl-tRNA(fMet) + (6R)-10-formyltetrahydrofolate = N-formyl-L-methionyl-tRNA(fMet) + (6S)-5,6,7,8-tetrahydrofolate + H(+)</text>
        <dbReference type="Rhea" id="RHEA:24380"/>
        <dbReference type="Rhea" id="RHEA-COMP:9952"/>
        <dbReference type="Rhea" id="RHEA-COMP:9953"/>
        <dbReference type="ChEBI" id="CHEBI:15378"/>
        <dbReference type="ChEBI" id="CHEBI:57453"/>
        <dbReference type="ChEBI" id="CHEBI:78530"/>
        <dbReference type="ChEBI" id="CHEBI:78844"/>
        <dbReference type="ChEBI" id="CHEBI:195366"/>
        <dbReference type="EC" id="2.1.2.9"/>
    </reaction>
</comment>
<dbReference type="CDD" id="cd08704">
    <property type="entry name" value="Met_tRNA_FMT_C"/>
    <property type="match status" value="1"/>
</dbReference>
<dbReference type="InterPro" id="IPR037022">
    <property type="entry name" value="Formyl_trans_C_sf"/>
</dbReference>
<dbReference type="PANTHER" id="PTHR11138">
    <property type="entry name" value="METHIONYL-TRNA FORMYLTRANSFERASE"/>
    <property type="match status" value="1"/>
</dbReference>
<gene>
    <name evidence="8" type="primary">fmt</name>
    <name evidence="11" type="ORF">DD235_05735</name>
</gene>
<evidence type="ECO:0000313" key="11">
    <source>
        <dbReference type="EMBL" id="PWF23841.1"/>
    </source>
</evidence>
<accession>A0A2V1K121</accession>
<proteinExistence type="inferred from homology"/>
<organism evidence="11 12">
    <name type="scientific">Corticimicrobacter populi</name>
    <dbReference type="NCBI Taxonomy" id="2175229"/>
    <lineage>
        <taxon>Bacteria</taxon>
        <taxon>Pseudomonadati</taxon>
        <taxon>Pseudomonadota</taxon>
        <taxon>Betaproteobacteria</taxon>
        <taxon>Burkholderiales</taxon>
        <taxon>Alcaligenaceae</taxon>
        <taxon>Corticimicrobacter</taxon>
    </lineage>
</organism>
<dbReference type="InterPro" id="IPR005794">
    <property type="entry name" value="Fmt"/>
</dbReference>
<evidence type="ECO:0000256" key="3">
    <source>
        <dbReference type="ARBA" id="ARBA00012261"/>
    </source>
</evidence>
<dbReference type="InterPro" id="IPR041711">
    <property type="entry name" value="Met-tRNA-FMT_N"/>
</dbReference>
<name>A0A2V1K121_9BURK</name>
<comment type="caution">
    <text evidence="11">The sequence shown here is derived from an EMBL/GenBank/DDBJ whole genome shotgun (WGS) entry which is preliminary data.</text>
</comment>
<evidence type="ECO:0000256" key="2">
    <source>
        <dbReference type="ARBA" id="ARBA00010699"/>
    </source>
</evidence>
<evidence type="ECO:0000313" key="12">
    <source>
        <dbReference type="Proteomes" id="UP000245212"/>
    </source>
</evidence>